<protein>
    <recommendedName>
        <fullName evidence="4">YncI copper-binding domain-containing protein</fullName>
    </recommendedName>
</protein>
<accession>A0ABP6T373</accession>
<dbReference type="Gene3D" id="2.60.40.2230">
    <property type="entry name" value="Uncharacterised protein YcnI-like PF07987, DUF1775"/>
    <property type="match status" value="1"/>
</dbReference>
<dbReference type="CDD" id="cd08545">
    <property type="entry name" value="YcnI_like"/>
    <property type="match status" value="1"/>
</dbReference>
<dbReference type="InterPro" id="IPR012533">
    <property type="entry name" value="YcnI-copper_dom"/>
</dbReference>
<evidence type="ECO:0000256" key="3">
    <source>
        <dbReference type="SAM" id="SignalP"/>
    </source>
</evidence>
<feature type="domain" description="YncI copper-binding" evidence="4">
    <location>
        <begin position="40"/>
        <end position="187"/>
    </location>
</feature>
<keyword evidence="2" id="KW-0472">Membrane</keyword>
<dbReference type="Proteomes" id="UP001501676">
    <property type="component" value="Unassembled WGS sequence"/>
</dbReference>
<evidence type="ECO:0000256" key="1">
    <source>
        <dbReference type="SAM" id="MobiDB-lite"/>
    </source>
</evidence>
<gene>
    <name evidence="5" type="ORF">GCM10020369_48170</name>
</gene>
<name>A0ABP6T373_9ACTN</name>
<reference evidence="6" key="1">
    <citation type="journal article" date="2019" name="Int. J. Syst. Evol. Microbiol.">
        <title>The Global Catalogue of Microorganisms (GCM) 10K type strain sequencing project: providing services to taxonomists for standard genome sequencing and annotation.</title>
        <authorList>
            <consortium name="The Broad Institute Genomics Platform"/>
            <consortium name="The Broad Institute Genome Sequencing Center for Infectious Disease"/>
            <person name="Wu L."/>
            <person name="Ma J."/>
        </authorList>
    </citation>
    <scope>NUCLEOTIDE SEQUENCE [LARGE SCALE GENOMIC DNA]</scope>
    <source>
        <strain evidence="6">JCM 9458</strain>
    </source>
</reference>
<feature type="compositionally biased region" description="Low complexity" evidence="1">
    <location>
        <begin position="198"/>
        <end position="208"/>
    </location>
</feature>
<comment type="caution">
    <text evidence="5">The sequence shown here is derived from an EMBL/GenBank/DDBJ whole genome shotgun (WGS) entry which is preliminary data.</text>
</comment>
<organism evidence="5 6">
    <name type="scientific">Cryptosporangium minutisporangium</name>
    <dbReference type="NCBI Taxonomy" id="113569"/>
    <lineage>
        <taxon>Bacteria</taxon>
        <taxon>Bacillati</taxon>
        <taxon>Actinomycetota</taxon>
        <taxon>Actinomycetes</taxon>
        <taxon>Cryptosporangiales</taxon>
        <taxon>Cryptosporangiaceae</taxon>
        <taxon>Cryptosporangium</taxon>
    </lineage>
</organism>
<feature type="signal peptide" evidence="3">
    <location>
        <begin position="1"/>
        <end position="39"/>
    </location>
</feature>
<feature type="region of interest" description="Disordered" evidence="1">
    <location>
        <begin position="187"/>
        <end position="216"/>
    </location>
</feature>
<sequence length="255" mass="26216">MTVTTDRRPARPRRLLARTAAVVLAAGVAVLGFAGPASAHVTVNPSEATQGGYAALTFRVPNERDDASTTKLEVALPTDTPFASVSVKPIPGWTVATTTSKLAKPIEAHGTQVTEAVSRVTWTATSPANAIAPHQFQEFSISVGPLPEAEKIYFKSLQTYSNGEVVRWIEEPTGSEEPDKPAPVLTLVKGGDGHGSADTETSEAASASESDDDDSDGNGLAIGLGVAGLIAGVAGLIAGLLALRRSTADSSTAKS</sequence>
<evidence type="ECO:0000313" key="6">
    <source>
        <dbReference type="Proteomes" id="UP001501676"/>
    </source>
</evidence>
<proteinExistence type="predicted"/>
<feature type="chain" id="PRO_5045274177" description="YncI copper-binding domain-containing protein" evidence="3">
    <location>
        <begin position="40"/>
        <end position="255"/>
    </location>
</feature>
<feature type="transmembrane region" description="Helical" evidence="2">
    <location>
        <begin position="220"/>
        <end position="243"/>
    </location>
</feature>
<dbReference type="EMBL" id="BAAAYN010000031">
    <property type="protein sequence ID" value="GAA3391198.1"/>
    <property type="molecule type" value="Genomic_DNA"/>
</dbReference>
<dbReference type="Pfam" id="PF07987">
    <property type="entry name" value="DUF1775"/>
    <property type="match status" value="1"/>
</dbReference>
<evidence type="ECO:0000259" key="4">
    <source>
        <dbReference type="Pfam" id="PF07987"/>
    </source>
</evidence>
<dbReference type="InterPro" id="IPR038507">
    <property type="entry name" value="YcnI-like_sf"/>
</dbReference>
<keyword evidence="6" id="KW-1185">Reference proteome</keyword>
<evidence type="ECO:0000256" key="2">
    <source>
        <dbReference type="SAM" id="Phobius"/>
    </source>
</evidence>
<dbReference type="RefSeq" id="WP_345730460.1">
    <property type="nucleotide sequence ID" value="NZ_BAAAYN010000031.1"/>
</dbReference>
<keyword evidence="3" id="KW-0732">Signal</keyword>
<keyword evidence="2" id="KW-1133">Transmembrane helix</keyword>
<evidence type="ECO:0000313" key="5">
    <source>
        <dbReference type="EMBL" id="GAA3391198.1"/>
    </source>
</evidence>
<keyword evidence="2" id="KW-0812">Transmembrane</keyword>